<dbReference type="Pfam" id="PF00012">
    <property type="entry name" value="HSP70"/>
    <property type="match status" value="1"/>
</dbReference>
<dbReference type="PANTHER" id="PTHR19375">
    <property type="entry name" value="HEAT SHOCK PROTEIN 70KDA"/>
    <property type="match status" value="1"/>
</dbReference>
<organism evidence="5 6">
    <name type="scientific">Trypanosoma cruzi (strain CL Brener)</name>
    <dbReference type="NCBI Taxonomy" id="353153"/>
    <lineage>
        <taxon>Eukaryota</taxon>
        <taxon>Discoba</taxon>
        <taxon>Euglenozoa</taxon>
        <taxon>Kinetoplastea</taxon>
        <taxon>Metakinetoplastina</taxon>
        <taxon>Trypanosomatida</taxon>
        <taxon>Trypanosomatidae</taxon>
        <taxon>Trypanosoma</taxon>
        <taxon>Schizotrypanum</taxon>
    </lineage>
</organism>
<dbReference type="SMR" id="Q4D6Y4"/>
<keyword evidence="3" id="KW-0067">ATP-binding</keyword>
<dbReference type="FunFam" id="3.30.420.40:FF:000028">
    <property type="entry name" value="heat shock 70 kDa protein-like"/>
    <property type="match status" value="1"/>
</dbReference>
<dbReference type="InParanoid" id="Q4D6Y4"/>
<accession>Q4D6Y4</accession>
<evidence type="ECO:0000256" key="1">
    <source>
        <dbReference type="ARBA" id="ARBA00007381"/>
    </source>
</evidence>
<evidence type="ECO:0000313" key="5">
    <source>
        <dbReference type="EMBL" id="EAN88286.1"/>
    </source>
</evidence>
<dbReference type="GeneID" id="3540852"/>
<dbReference type="STRING" id="353153.Q4D6Y4"/>
<keyword evidence="6" id="KW-1185">Reference proteome</keyword>
<dbReference type="GO" id="GO:0140662">
    <property type="term" value="F:ATP-dependent protein folding chaperone"/>
    <property type="evidence" value="ECO:0007669"/>
    <property type="project" value="InterPro"/>
</dbReference>
<dbReference type="RefSeq" id="XP_810137.1">
    <property type="nucleotide sequence ID" value="XM_805044.1"/>
</dbReference>
<keyword evidence="4" id="KW-0732">Signal</keyword>
<reference evidence="5 6" key="1">
    <citation type="journal article" date="2005" name="Science">
        <title>The genome sequence of Trypanosoma cruzi, etiologic agent of Chagas disease.</title>
        <authorList>
            <person name="El-Sayed N.M."/>
            <person name="Myler P.J."/>
            <person name="Bartholomeu D.C."/>
            <person name="Nilsson D."/>
            <person name="Aggarwal G."/>
            <person name="Tran A.N."/>
            <person name="Ghedin E."/>
            <person name="Worthey E.A."/>
            <person name="Delcher A.L."/>
            <person name="Blandin G."/>
            <person name="Westenberger S.J."/>
            <person name="Caler E."/>
            <person name="Cerqueira G.C."/>
            <person name="Branche C."/>
            <person name="Haas B."/>
            <person name="Anupama A."/>
            <person name="Arner E."/>
            <person name="Aslund L."/>
            <person name="Attipoe P."/>
            <person name="Bontempi E."/>
            <person name="Bringaud F."/>
            <person name="Burton P."/>
            <person name="Cadag E."/>
            <person name="Campbell D.A."/>
            <person name="Carrington M."/>
            <person name="Crabtree J."/>
            <person name="Darban H."/>
            <person name="da Silveira J.F."/>
            <person name="de Jong P."/>
            <person name="Edwards K."/>
            <person name="Englund P.T."/>
            <person name="Fazelina G."/>
            <person name="Feldblyum T."/>
            <person name="Ferella M."/>
            <person name="Frasch A.C."/>
            <person name="Gull K."/>
            <person name="Horn D."/>
            <person name="Hou L."/>
            <person name="Huang Y."/>
            <person name="Kindlund E."/>
            <person name="Klingbeil M."/>
            <person name="Kluge S."/>
            <person name="Koo H."/>
            <person name="Lacerda D."/>
            <person name="Levin M.J."/>
            <person name="Lorenzi H."/>
            <person name="Louie T."/>
            <person name="Machado C.R."/>
            <person name="McCulloch R."/>
            <person name="McKenna A."/>
            <person name="Mizuno Y."/>
            <person name="Mottram J.C."/>
            <person name="Nelson S."/>
            <person name="Ochaya S."/>
            <person name="Osoegawa K."/>
            <person name="Pai G."/>
            <person name="Parsons M."/>
            <person name="Pentony M."/>
            <person name="Pettersson U."/>
            <person name="Pop M."/>
            <person name="Ramirez J.L."/>
            <person name="Rinta J."/>
            <person name="Robertson L."/>
            <person name="Salzberg S.L."/>
            <person name="Sanchez D.O."/>
            <person name="Seyler A."/>
            <person name="Sharma R."/>
            <person name="Shetty J."/>
            <person name="Simpson A.J."/>
            <person name="Sisk E."/>
            <person name="Tammi M.T."/>
            <person name="Tarleton R."/>
            <person name="Teixeira S."/>
            <person name="Van Aken S."/>
            <person name="Vogt C."/>
            <person name="Ward P.N."/>
            <person name="Wickstead B."/>
            <person name="Wortman J."/>
            <person name="White O."/>
            <person name="Fraser C.M."/>
            <person name="Stuart K.D."/>
            <person name="Andersson B."/>
        </authorList>
    </citation>
    <scope>NUCLEOTIDE SEQUENCE [LARGE SCALE GENOMIC DNA]</scope>
    <source>
        <strain evidence="5 6">CL Brener</strain>
    </source>
</reference>
<dbReference type="PRINTS" id="PR00301">
    <property type="entry name" value="HEATSHOCK70"/>
</dbReference>
<proteinExistence type="inferred from homology"/>
<evidence type="ECO:0000256" key="2">
    <source>
        <dbReference type="ARBA" id="ARBA00022741"/>
    </source>
</evidence>
<dbReference type="GO" id="GO:0005524">
    <property type="term" value="F:ATP binding"/>
    <property type="evidence" value="ECO:0007669"/>
    <property type="project" value="UniProtKB-KW"/>
</dbReference>
<keyword evidence="5" id="KW-0346">Stress response</keyword>
<gene>
    <name evidence="5" type="ORF">Tc00.1047053508813.15</name>
</gene>
<sequence length="70" mass="7137">MLLQALLVLSAVVVAVAAPDGTGKVEAPCVGIDLGTTYSVVGVWQKGDVHIIPNDMGNSITPSVVAFTET</sequence>
<dbReference type="Gene3D" id="3.30.420.40">
    <property type="match status" value="1"/>
</dbReference>
<dbReference type="InterPro" id="IPR013126">
    <property type="entry name" value="Hsp_70_fam"/>
</dbReference>
<dbReference type="InterPro" id="IPR018181">
    <property type="entry name" value="Heat_shock_70_CS"/>
</dbReference>
<evidence type="ECO:0000313" key="6">
    <source>
        <dbReference type="Proteomes" id="UP000002296"/>
    </source>
</evidence>
<feature type="non-terminal residue" evidence="5">
    <location>
        <position position="70"/>
    </location>
</feature>
<dbReference type="Proteomes" id="UP000002296">
    <property type="component" value="Unassembled WGS sequence"/>
</dbReference>
<comment type="caution">
    <text evidence="5">The sequence shown here is derived from an EMBL/GenBank/DDBJ whole genome shotgun (WGS) entry which is preliminary data.</text>
</comment>
<dbReference type="SUPFAM" id="SSF53067">
    <property type="entry name" value="Actin-like ATPase domain"/>
    <property type="match status" value="1"/>
</dbReference>
<dbReference type="PROSITE" id="PS00297">
    <property type="entry name" value="HSP70_1"/>
    <property type="match status" value="1"/>
</dbReference>
<dbReference type="EMBL" id="AAHK01000907">
    <property type="protein sequence ID" value="EAN88286.1"/>
    <property type="molecule type" value="Genomic_DNA"/>
</dbReference>
<evidence type="ECO:0000256" key="4">
    <source>
        <dbReference type="SAM" id="SignalP"/>
    </source>
</evidence>
<dbReference type="eggNOG" id="KOG0101">
    <property type="taxonomic scope" value="Eukaryota"/>
</dbReference>
<dbReference type="PaxDb" id="353153-Q4D6Y4"/>
<comment type="similarity">
    <text evidence="1">Belongs to the heat shock protein 70 family.</text>
</comment>
<name>Q4D6Y4_TRYCC</name>
<dbReference type="KEGG" id="tcr:508813.15"/>
<evidence type="ECO:0000256" key="3">
    <source>
        <dbReference type="ARBA" id="ARBA00022840"/>
    </source>
</evidence>
<dbReference type="InterPro" id="IPR043129">
    <property type="entry name" value="ATPase_NBD"/>
</dbReference>
<protein>
    <submittedName>
        <fullName evidence="5">Heat shock protein 70, putative</fullName>
    </submittedName>
</protein>
<keyword evidence="2" id="KW-0547">Nucleotide-binding</keyword>
<feature type="chain" id="PRO_5004236700" evidence="4">
    <location>
        <begin position="18"/>
        <end position="70"/>
    </location>
</feature>
<feature type="signal peptide" evidence="4">
    <location>
        <begin position="1"/>
        <end position="17"/>
    </location>
</feature>
<dbReference type="AlphaFoldDB" id="Q4D6Y4"/>